<name>A0A6I3MBE2_9MICO</name>
<evidence type="ECO:0000313" key="1">
    <source>
        <dbReference type="EMBL" id="MTH69452.1"/>
    </source>
</evidence>
<dbReference type="RefSeq" id="WP_155052503.1">
    <property type="nucleotide sequence ID" value="NZ_BAAAIB010000011.1"/>
</dbReference>
<evidence type="ECO:0000313" key="2">
    <source>
        <dbReference type="Proteomes" id="UP000433071"/>
    </source>
</evidence>
<proteinExistence type="predicted"/>
<protein>
    <submittedName>
        <fullName evidence="1">Uncharacterized protein</fullName>
    </submittedName>
</protein>
<reference evidence="1 2" key="1">
    <citation type="submission" date="2019-11" db="EMBL/GenBank/DDBJ databases">
        <title>Agromyces kandeliae sp. nov., isolated from mangrove soil.</title>
        <authorList>
            <person name="Wang R."/>
        </authorList>
    </citation>
    <scope>NUCLEOTIDE SEQUENCE [LARGE SCALE GENOMIC DNA]</scope>
    <source>
        <strain evidence="1 2">JCM 11433</strain>
    </source>
</reference>
<dbReference type="Proteomes" id="UP000433071">
    <property type="component" value="Unassembled WGS sequence"/>
</dbReference>
<sequence length="234" mass="24326">MATIVGVVVAVVALMIQLQDRENKNVLACQEIAKVFTRMSGPSGLSSGAPGSDTRTGITEALSIAESDSEVKEALGAYLESYDRAMVARGSESVSVHDQNTAFFAWVDQSYEVGEACASVGVRLTMSKGPDSADGSINAEDARSFCNAALRVATVASSSSERAPEDQDQLLVLSSVIDNGLPREVYDAAIDLQAAYIAGALAQTKNPADPASVDIVAEFCISVPEAAAWPGSSS</sequence>
<dbReference type="AlphaFoldDB" id="A0A6I3MBE2"/>
<organism evidence="1 2">
    <name type="scientific">Agromyces bracchium</name>
    <dbReference type="NCBI Taxonomy" id="88376"/>
    <lineage>
        <taxon>Bacteria</taxon>
        <taxon>Bacillati</taxon>
        <taxon>Actinomycetota</taxon>
        <taxon>Actinomycetes</taxon>
        <taxon>Micrococcales</taxon>
        <taxon>Microbacteriaceae</taxon>
        <taxon>Agromyces</taxon>
    </lineage>
</organism>
<dbReference type="EMBL" id="WMLB01000031">
    <property type="protein sequence ID" value="MTH69452.1"/>
    <property type="molecule type" value="Genomic_DNA"/>
</dbReference>
<comment type="caution">
    <text evidence="1">The sequence shown here is derived from an EMBL/GenBank/DDBJ whole genome shotgun (WGS) entry which is preliminary data.</text>
</comment>
<gene>
    <name evidence="1" type="ORF">GJ743_13845</name>
</gene>
<keyword evidence="2" id="KW-1185">Reference proteome</keyword>
<accession>A0A6I3MBE2</accession>